<dbReference type="InterPro" id="IPR044548">
    <property type="entry name" value="AF0060_NTP-PPase_MazG-like"/>
</dbReference>
<feature type="domain" description="NTP pyrophosphohydrolase MazG-like" evidence="1">
    <location>
        <begin position="34"/>
        <end position="102"/>
    </location>
</feature>
<dbReference type="RefSeq" id="WP_093659033.1">
    <property type="nucleotide sequence ID" value="NZ_FOET01000005.1"/>
</dbReference>
<reference evidence="2 3" key="1">
    <citation type="submission" date="2016-10" db="EMBL/GenBank/DDBJ databases">
        <authorList>
            <person name="de Groot N.N."/>
        </authorList>
    </citation>
    <scope>NUCLEOTIDE SEQUENCE [LARGE SCALE GENOMIC DNA]</scope>
    <source>
        <strain evidence="2 3">CGMCC 4.3519</strain>
    </source>
</reference>
<dbReference type="Pfam" id="PF03819">
    <property type="entry name" value="MazG"/>
    <property type="match status" value="1"/>
</dbReference>
<dbReference type="AlphaFoldDB" id="A0A1H9ESX7"/>
<name>A0A1H9ESX7_9ACTN</name>
<gene>
    <name evidence="2" type="ORF">SAMN05216481_105257</name>
</gene>
<dbReference type="InterPro" id="IPR004518">
    <property type="entry name" value="MazG-like_dom"/>
</dbReference>
<proteinExistence type="predicted"/>
<dbReference type="CDD" id="cd11533">
    <property type="entry name" value="NTP-PPase_Af0060_like"/>
    <property type="match status" value="1"/>
</dbReference>
<dbReference type="Gene3D" id="1.10.287.1080">
    <property type="entry name" value="MazG-like"/>
    <property type="match status" value="1"/>
</dbReference>
<keyword evidence="2" id="KW-0378">Hydrolase</keyword>
<evidence type="ECO:0000313" key="3">
    <source>
        <dbReference type="Proteomes" id="UP000199055"/>
    </source>
</evidence>
<sequence>MDDETWETIGRLVKRLDEHGTASPETVRLLRILKIGEEAGEVAEAVHGAMGSNPRKGHSHTWDDVQKELCDVVLTAMVALRTITPDAQRVFRENLERVAARDAPR</sequence>
<evidence type="ECO:0000259" key="1">
    <source>
        <dbReference type="Pfam" id="PF03819"/>
    </source>
</evidence>
<organism evidence="2 3">
    <name type="scientific">Streptomyces radiopugnans</name>
    <dbReference type="NCBI Taxonomy" id="403935"/>
    <lineage>
        <taxon>Bacteria</taxon>
        <taxon>Bacillati</taxon>
        <taxon>Actinomycetota</taxon>
        <taxon>Actinomycetes</taxon>
        <taxon>Kitasatosporales</taxon>
        <taxon>Streptomycetaceae</taxon>
        <taxon>Streptomyces</taxon>
    </lineage>
</organism>
<dbReference type="Proteomes" id="UP000199055">
    <property type="component" value="Unassembled WGS sequence"/>
</dbReference>
<dbReference type="EMBL" id="FOET01000005">
    <property type="protein sequence ID" value="SEQ28108.1"/>
    <property type="molecule type" value="Genomic_DNA"/>
</dbReference>
<dbReference type="GO" id="GO:0016787">
    <property type="term" value="F:hydrolase activity"/>
    <property type="evidence" value="ECO:0007669"/>
    <property type="project" value="UniProtKB-KW"/>
</dbReference>
<evidence type="ECO:0000313" key="2">
    <source>
        <dbReference type="EMBL" id="SEQ28108.1"/>
    </source>
</evidence>
<accession>A0A1H9ESX7</accession>
<keyword evidence="3" id="KW-1185">Reference proteome</keyword>
<protein>
    <submittedName>
        <fullName evidence="2">MazG nucleotide pyrophosphohydrolase domain-containing protein</fullName>
    </submittedName>
</protein>
<dbReference type="SUPFAM" id="SSF101386">
    <property type="entry name" value="all-alpha NTP pyrophosphatases"/>
    <property type="match status" value="1"/>
</dbReference>
<dbReference type="STRING" id="403935.SAMN05216481_105257"/>